<sequence length="307" mass="34421">MLRFAVIFFLAGLLAAVVCTGVSGYVLPAPFVAEQMQKHLNLPDQMEIIQQLHVYPDEAGGISQGAGSVGQNKADAEKASEPEASGPAGFSQTVRYRRPGAYRSDINTPDFSQIYIESSGARLFVLDGEILEDSRQLYACYKDLFMFSSRPPLVRHLEQLGVDMNISSLGRLNKKTVYVAGAGYPDLSRAQVWFDKNTFLPVRWVVAPAKDTGQPPAFEIRYLDWQRFDRIRYPGKIEFYEHGRLARAVTVEKLDRISGVPASDFDISAVRKKYQSASKIPENRGGAAEEVRRQIEEFKKIYETPTQ</sequence>
<protein>
    <recommendedName>
        <fullName evidence="4">Outer membrane lipoprotein-sorting protein</fullName>
    </recommendedName>
</protein>
<dbReference type="Proteomes" id="UP000525298">
    <property type="component" value="Unassembled WGS sequence"/>
</dbReference>
<proteinExistence type="predicted"/>
<keyword evidence="3" id="KW-1185">Reference proteome</keyword>
<dbReference type="RefSeq" id="WP_181552014.1">
    <property type="nucleotide sequence ID" value="NZ_JACDUS010000009.1"/>
</dbReference>
<feature type="region of interest" description="Disordered" evidence="1">
    <location>
        <begin position="66"/>
        <end position="91"/>
    </location>
</feature>
<dbReference type="EMBL" id="JACDUS010000009">
    <property type="protein sequence ID" value="MBA2882376.1"/>
    <property type="molecule type" value="Genomic_DNA"/>
</dbReference>
<organism evidence="2 3">
    <name type="scientific">Desulfosalsimonas propionicica</name>
    <dbReference type="NCBI Taxonomy" id="332175"/>
    <lineage>
        <taxon>Bacteria</taxon>
        <taxon>Pseudomonadati</taxon>
        <taxon>Thermodesulfobacteriota</taxon>
        <taxon>Desulfobacteria</taxon>
        <taxon>Desulfobacterales</taxon>
        <taxon>Desulfosalsimonadaceae</taxon>
        <taxon>Desulfosalsimonas</taxon>
    </lineage>
</organism>
<evidence type="ECO:0000256" key="1">
    <source>
        <dbReference type="SAM" id="MobiDB-lite"/>
    </source>
</evidence>
<dbReference type="AlphaFoldDB" id="A0A7W0CAW7"/>
<accession>A0A7W0CAW7</accession>
<name>A0A7W0CAW7_9BACT</name>
<comment type="caution">
    <text evidence="2">The sequence shown here is derived from an EMBL/GenBank/DDBJ whole genome shotgun (WGS) entry which is preliminary data.</text>
</comment>
<gene>
    <name evidence="2" type="ORF">HNR65_002723</name>
</gene>
<evidence type="ECO:0000313" key="2">
    <source>
        <dbReference type="EMBL" id="MBA2882376.1"/>
    </source>
</evidence>
<evidence type="ECO:0000313" key="3">
    <source>
        <dbReference type="Proteomes" id="UP000525298"/>
    </source>
</evidence>
<evidence type="ECO:0008006" key="4">
    <source>
        <dbReference type="Google" id="ProtNLM"/>
    </source>
</evidence>
<reference evidence="2 3" key="1">
    <citation type="submission" date="2020-07" db="EMBL/GenBank/DDBJ databases">
        <title>Genomic Encyclopedia of Type Strains, Phase IV (KMG-IV): sequencing the most valuable type-strain genomes for metagenomic binning, comparative biology and taxonomic classification.</title>
        <authorList>
            <person name="Goeker M."/>
        </authorList>
    </citation>
    <scope>NUCLEOTIDE SEQUENCE [LARGE SCALE GENOMIC DNA]</scope>
    <source>
        <strain evidence="2 3">DSM 17721</strain>
    </source>
</reference>